<reference evidence="2 3" key="1">
    <citation type="submission" date="2019-10" db="EMBL/GenBank/DDBJ databases">
        <title>A soil myxobacterium in the family Polyangiaceae.</title>
        <authorList>
            <person name="Li Y."/>
            <person name="Wang J."/>
        </authorList>
    </citation>
    <scope>NUCLEOTIDE SEQUENCE [LARGE SCALE GENOMIC DNA]</scope>
    <source>
        <strain evidence="2 3">DSM 14734</strain>
    </source>
</reference>
<dbReference type="InterPro" id="IPR001539">
    <property type="entry name" value="Peptidase_U32"/>
</dbReference>
<dbReference type="Pfam" id="PF12392">
    <property type="entry name" value="DUF3656"/>
    <property type="match status" value="1"/>
</dbReference>
<dbReference type="SUPFAM" id="SSF51395">
    <property type="entry name" value="FMN-linked oxidoreductases"/>
    <property type="match status" value="1"/>
</dbReference>
<dbReference type="PANTHER" id="PTHR30217">
    <property type="entry name" value="PEPTIDASE U32 FAMILY"/>
    <property type="match status" value="1"/>
</dbReference>
<dbReference type="RefSeq" id="WP_153819293.1">
    <property type="nucleotide sequence ID" value="NZ_WJIE01000003.1"/>
</dbReference>
<name>A0A6N7PK69_9BACT</name>
<dbReference type="AlphaFoldDB" id="A0A6N7PK69"/>
<organism evidence="2 3">
    <name type="scientific">Polyangium spumosum</name>
    <dbReference type="NCBI Taxonomy" id="889282"/>
    <lineage>
        <taxon>Bacteria</taxon>
        <taxon>Pseudomonadati</taxon>
        <taxon>Myxococcota</taxon>
        <taxon>Polyangia</taxon>
        <taxon>Polyangiales</taxon>
        <taxon>Polyangiaceae</taxon>
        <taxon>Polyangium</taxon>
    </lineage>
</organism>
<dbReference type="InterPro" id="IPR051454">
    <property type="entry name" value="RNA/ubiquinone_mod_enzymes"/>
</dbReference>
<feature type="domain" description="Peptidase U32 collagenase" evidence="1">
    <location>
        <begin position="401"/>
        <end position="516"/>
    </location>
</feature>
<keyword evidence="3" id="KW-1185">Reference proteome</keyword>
<dbReference type="EMBL" id="WJIE01000003">
    <property type="protein sequence ID" value="MRG92408.1"/>
    <property type="molecule type" value="Genomic_DNA"/>
</dbReference>
<dbReference type="InterPro" id="IPR020988">
    <property type="entry name" value="Pept_U32_collagenase"/>
</dbReference>
<evidence type="ECO:0000259" key="1">
    <source>
        <dbReference type="Pfam" id="PF12392"/>
    </source>
</evidence>
<proteinExistence type="predicted"/>
<comment type="caution">
    <text evidence="2">The sequence shown here is derived from an EMBL/GenBank/DDBJ whole genome shotgun (WGS) entry which is preliminary data.</text>
</comment>
<dbReference type="PANTHER" id="PTHR30217:SF10">
    <property type="entry name" value="23S RRNA 5-HYDROXYCYTIDINE C2501 SYNTHASE"/>
    <property type="match status" value="1"/>
</dbReference>
<protein>
    <submittedName>
        <fullName evidence="2">U32 family peptidase</fullName>
    </submittedName>
</protein>
<evidence type="ECO:0000313" key="3">
    <source>
        <dbReference type="Proteomes" id="UP000440224"/>
    </source>
</evidence>
<sequence length="827" mass="87389">MSSAAPPRRPEILAPAGDEAALRAAVLAGADAVYFGLQGFNARARAKNFDAAGLAKTMTFLHEHGVRGYVTLNTLVFDEELENVENAVRACAEAGVDAVIVQDLGVARLVKAIAPALPIHASTQMTCTDAGAAELARELGASRVILARELSVDDIAAIRRATDVELEVFVHGALCIAYSGQCLTSEAIGGRSANRGACAQACRLPYELVVDGEKRDLGEHAYLLSPEDLEASALAPKLAELGVASLKIEGRLKGPDYVAATTRLYRAALEASAKEELGSIRKTALQTYSRGSGPGFLAGVDHQRLVEGRACDHRGLPVGELLGTARARGKTLLRIRLEEAISRGDGVLVEGGFSGEGEIGGRIWTITRSGADTPRAEPGEEVSVWLGPDARADAAKPGRRVWKTDDPAREKAVLAEIERSPRKVPLTIRVSGAIGETPRFEAIATSGLRCAVTGDAPIGEARGGADVASVLKDKLGRLGDTPFELAAIEADLPAGVMIPPSSLNRARRALVEALLASAARKLDTTSVHFQDLVRAASPPDRSPPPAGLFVLCRTEAQAAAALDAGADGVYLDFLELVGTGAALRALRASRTNVTIGVAPPRIRKPGEEKIDRYLLSLEPDLLLVRGLGALREGAGLVIPRIGDFSLNVTNRLTAAEVLSRGLSAFTPSFDLDAAQLEGLLDSPFGPFAEVVLHHPMPLFHMEHCVIAALLSTGKDHRDCGRPCEKHKVSLRDRAGMEHPVEADVGCRNTVFHAAAQSAASLASAAKRSGARRFRIELVRETAEDVARIVGTYRRLLGGEISAPEVFRALETEGGYGVVKGSLRVLPA</sequence>
<dbReference type="OrthoDB" id="9807498at2"/>
<gene>
    <name evidence="2" type="ORF">GF068_10770</name>
</gene>
<dbReference type="Pfam" id="PF01136">
    <property type="entry name" value="Peptidase_U32"/>
    <property type="match status" value="1"/>
</dbReference>
<dbReference type="Proteomes" id="UP000440224">
    <property type="component" value="Unassembled WGS sequence"/>
</dbReference>
<accession>A0A6N7PK69</accession>
<evidence type="ECO:0000313" key="2">
    <source>
        <dbReference type="EMBL" id="MRG92408.1"/>
    </source>
</evidence>